<dbReference type="AlphaFoldDB" id="A0A3N1CMK5"/>
<keyword evidence="3" id="KW-0804">Transcription</keyword>
<dbReference type="InterPro" id="IPR050679">
    <property type="entry name" value="Bact_HTH_transcr_reg"/>
</dbReference>
<dbReference type="CDD" id="cd07377">
    <property type="entry name" value="WHTH_GntR"/>
    <property type="match status" value="1"/>
</dbReference>
<dbReference type="PANTHER" id="PTHR44846">
    <property type="entry name" value="MANNOSYL-D-GLYCERATE TRANSPORT/METABOLISM SYSTEM REPRESSOR MNGR-RELATED"/>
    <property type="match status" value="1"/>
</dbReference>
<sequence>MVNPLSARPQYRQVADELRRQIKRGRLRRGEPLPSELQLEEEFGVGAGTIRRALPILVAEGLVVPAGRGLPYRVADRLEPEVIRVGPATRVASRIASEADSDRFRVAEGAFITVVERADGDVRCYAAGRVIIEFRIDGDDPVSAD</sequence>
<dbReference type="SUPFAM" id="SSF46785">
    <property type="entry name" value="Winged helix' DNA-binding domain"/>
    <property type="match status" value="1"/>
</dbReference>
<keyword evidence="6" id="KW-1185">Reference proteome</keyword>
<dbReference type="PROSITE" id="PS50949">
    <property type="entry name" value="HTH_GNTR"/>
    <property type="match status" value="1"/>
</dbReference>
<dbReference type="GO" id="GO:0003677">
    <property type="term" value="F:DNA binding"/>
    <property type="evidence" value="ECO:0007669"/>
    <property type="project" value="UniProtKB-KW"/>
</dbReference>
<dbReference type="InterPro" id="IPR036388">
    <property type="entry name" value="WH-like_DNA-bd_sf"/>
</dbReference>
<proteinExistence type="predicted"/>
<evidence type="ECO:0000256" key="1">
    <source>
        <dbReference type="ARBA" id="ARBA00023015"/>
    </source>
</evidence>
<keyword evidence="1" id="KW-0805">Transcription regulation</keyword>
<evidence type="ECO:0000313" key="5">
    <source>
        <dbReference type="EMBL" id="ROO82542.1"/>
    </source>
</evidence>
<dbReference type="InterPro" id="IPR000524">
    <property type="entry name" value="Tscrpt_reg_HTH_GntR"/>
</dbReference>
<dbReference type="SMART" id="SM00345">
    <property type="entry name" value="HTH_GNTR"/>
    <property type="match status" value="1"/>
</dbReference>
<dbReference type="InterPro" id="IPR036390">
    <property type="entry name" value="WH_DNA-bd_sf"/>
</dbReference>
<feature type="domain" description="HTH gntR-type" evidence="4">
    <location>
        <begin position="8"/>
        <end position="77"/>
    </location>
</feature>
<organism evidence="5 6">
    <name type="scientific">Actinocorallia herbida</name>
    <dbReference type="NCBI Taxonomy" id="58109"/>
    <lineage>
        <taxon>Bacteria</taxon>
        <taxon>Bacillati</taxon>
        <taxon>Actinomycetota</taxon>
        <taxon>Actinomycetes</taxon>
        <taxon>Streptosporangiales</taxon>
        <taxon>Thermomonosporaceae</taxon>
        <taxon>Actinocorallia</taxon>
    </lineage>
</organism>
<dbReference type="Pfam" id="PF00392">
    <property type="entry name" value="GntR"/>
    <property type="match status" value="1"/>
</dbReference>
<name>A0A3N1CMK5_9ACTN</name>
<keyword evidence="2" id="KW-0238">DNA-binding</keyword>
<protein>
    <submittedName>
        <fullName evidence="5">GntR family transcriptional regulator</fullName>
    </submittedName>
</protein>
<evidence type="ECO:0000313" key="6">
    <source>
        <dbReference type="Proteomes" id="UP000272400"/>
    </source>
</evidence>
<dbReference type="Gene3D" id="1.10.10.10">
    <property type="entry name" value="Winged helix-like DNA-binding domain superfamily/Winged helix DNA-binding domain"/>
    <property type="match status" value="1"/>
</dbReference>
<comment type="caution">
    <text evidence="5">The sequence shown here is derived from an EMBL/GenBank/DDBJ whole genome shotgun (WGS) entry which is preliminary data.</text>
</comment>
<evidence type="ECO:0000256" key="2">
    <source>
        <dbReference type="ARBA" id="ARBA00023125"/>
    </source>
</evidence>
<gene>
    <name evidence="5" type="ORF">EDD29_0022</name>
</gene>
<accession>A0A3N1CMK5</accession>
<dbReference type="GO" id="GO:0045892">
    <property type="term" value="P:negative regulation of DNA-templated transcription"/>
    <property type="evidence" value="ECO:0007669"/>
    <property type="project" value="TreeGrafter"/>
</dbReference>
<dbReference type="GO" id="GO:0003700">
    <property type="term" value="F:DNA-binding transcription factor activity"/>
    <property type="evidence" value="ECO:0007669"/>
    <property type="project" value="InterPro"/>
</dbReference>
<dbReference type="Proteomes" id="UP000272400">
    <property type="component" value="Unassembled WGS sequence"/>
</dbReference>
<evidence type="ECO:0000256" key="3">
    <source>
        <dbReference type="ARBA" id="ARBA00023163"/>
    </source>
</evidence>
<reference evidence="5 6" key="1">
    <citation type="submission" date="2018-11" db="EMBL/GenBank/DDBJ databases">
        <title>Sequencing the genomes of 1000 actinobacteria strains.</title>
        <authorList>
            <person name="Klenk H.-P."/>
        </authorList>
    </citation>
    <scope>NUCLEOTIDE SEQUENCE [LARGE SCALE GENOMIC DNA]</scope>
    <source>
        <strain evidence="5 6">DSM 44254</strain>
    </source>
</reference>
<dbReference type="PRINTS" id="PR00035">
    <property type="entry name" value="HTHGNTR"/>
</dbReference>
<dbReference type="OrthoDB" id="4558810at2"/>
<evidence type="ECO:0000259" key="4">
    <source>
        <dbReference type="PROSITE" id="PS50949"/>
    </source>
</evidence>
<dbReference type="PANTHER" id="PTHR44846:SF17">
    <property type="entry name" value="GNTR-FAMILY TRANSCRIPTIONAL REGULATOR"/>
    <property type="match status" value="1"/>
</dbReference>
<dbReference type="EMBL" id="RJKE01000001">
    <property type="protein sequence ID" value="ROO82542.1"/>
    <property type="molecule type" value="Genomic_DNA"/>
</dbReference>